<keyword evidence="7" id="KW-1185">Reference proteome</keyword>
<keyword evidence="3 5" id="KW-1133">Transmembrane helix</keyword>
<dbReference type="OrthoDB" id="26941at2"/>
<dbReference type="Proteomes" id="UP000242084">
    <property type="component" value="Chromosome 1"/>
</dbReference>
<dbReference type="PANTHER" id="PTHR39157:SF1">
    <property type="entry name" value="DOXX FAMILY PROTEIN"/>
    <property type="match status" value="1"/>
</dbReference>
<accession>A0A240A4X6</accession>
<organism evidence="6 7">
    <name type="scientific">Mammaliicoccus stepanovicii</name>
    <dbReference type="NCBI Taxonomy" id="643214"/>
    <lineage>
        <taxon>Bacteria</taxon>
        <taxon>Bacillati</taxon>
        <taxon>Bacillota</taxon>
        <taxon>Bacilli</taxon>
        <taxon>Bacillales</taxon>
        <taxon>Staphylococcaceae</taxon>
        <taxon>Mammaliicoccus</taxon>
    </lineage>
</organism>
<evidence type="ECO:0000256" key="4">
    <source>
        <dbReference type="ARBA" id="ARBA00023136"/>
    </source>
</evidence>
<dbReference type="PANTHER" id="PTHR39157">
    <property type="entry name" value="INTEGRAL MEMBRANE PROTEIN-RELATED"/>
    <property type="match status" value="1"/>
</dbReference>
<dbReference type="Pfam" id="PF07681">
    <property type="entry name" value="DoxX"/>
    <property type="match status" value="1"/>
</dbReference>
<evidence type="ECO:0000313" key="6">
    <source>
        <dbReference type="EMBL" id="SNV78492.1"/>
    </source>
</evidence>
<evidence type="ECO:0000313" key="7">
    <source>
        <dbReference type="Proteomes" id="UP000242084"/>
    </source>
</evidence>
<protein>
    <submittedName>
        <fullName evidence="6">DoxX family protein</fullName>
    </submittedName>
</protein>
<gene>
    <name evidence="6" type="ORF">SAMEA4384403_02219</name>
</gene>
<reference evidence="6 7" key="1">
    <citation type="submission" date="2017-06" db="EMBL/GenBank/DDBJ databases">
        <authorList>
            <consortium name="Pathogen Informatics"/>
        </authorList>
    </citation>
    <scope>NUCLEOTIDE SEQUENCE [LARGE SCALE GENOMIC DNA]</scope>
    <source>
        <strain evidence="6 7">NCTC13839</strain>
    </source>
</reference>
<feature type="transmembrane region" description="Helical" evidence="5">
    <location>
        <begin position="75"/>
        <end position="100"/>
    </location>
</feature>
<sequence length="154" mass="17353">MKKLYNMVLLVIRIVSGGYILMQGYEKLTGGFSLTGLTQVIAQNQDTPSWYKAFFKFGIEPFTSIWEIIIPLGEIAIGLALIVGFLEYSAALFGIFIMINNLLADMIFTYPVQLVGFIIIALNISRIKHFSAKSIIYKIKKKEVEENGAYINSR</sequence>
<dbReference type="GO" id="GO:0016020">
    <property type="term" value="C:membrane"/>
    <property type="evidence" value="ECO:0007669"/>
    <property type="project" value="UniProtKB-SubCell"/>
</dbReference>
<dbReference type="KEGG" id="sste:SAMEA4384403_2219"/>
<evidence type="ECO:0000256" key="2">
    <source>
        <dbReference type="ARBA" id="ARBA00022692"/>
    </source>
</evidence>
<proteinExistence type="predicted"/>
<evidence type="ECO:0000256" key="3">
    <source>
        <dbReference type="ARBA" id="ARBA00022989"/>
    </source>
</evidence>
<evidence type="ECO:0000256" key="1">
    <source>
        <dbReference type="ARBA" id="ARBA00004141"/>
    </source>
</evidence>
<feature type="transmembrane region" description="Helical" evidence="5">
    <location>
        <begin position="106"/>
        <end position="124"/>
    </location>
</feature>
<dbReference type="EMBL" id="LT906462">
    <property type="protein sequence ID" value="SNV78492.1"/>
    <property type="molecule type" value="Genomic_DNA"/>
</dbReference>
<keyword evidence="4 5" id="KW-0472">Membrane</keyword>
<evidence type="ECO:0000256" key="5">
    <source>
        <dbReference type="SAM" id="Phobius"/>
    </source>
</evidence>
<dbReference type="InterPro" id="IPR032808">
    <property type="entry name" value="DoxX"/>
</dbReference>
<name>A0A240A4X6_9STAP</name>
<keyword evidence="2 5" id="KW-0812">Transmembrane</keyword>
<dbReference type="RefSeq" id="WP_095089577.1">
    <property type="nucleotide sequence ID" value="NZ_BMDM01000001.1"/>
</dbReference>
<dbReference type="AlphaFoldDB" id="A0A240A4X6"/>
<comment type="subcellular location">
    <subcellularLocation>
        <location evidence="1">Membrane</location>
        <topology evidence="1">Multi-pass membrane protein</topology>
    </subcellularLocation>
</comment>